<dbReference type="Proteomes" id="UP001305647">
    <property type="component" value="Unassembled WGS sequence"/>
</dbReference>
<evidence type="ECO:0000313" key="1">
    <source>
        <dbReference type="EMBL" id="KAK4106453.1"/>
    </source>
</evidence>
<gene>
    <name evidence="1" type="ORF">N658DRAFT_414625</name>
</gene>
<comment type="caution">
    <text evidence="1">The sequence shown here is derived from an EMBL/GenBank/DDBJ whole genome shotgun (WGS) entry which is preliminary data.</text>
</comment>
<evidence type="ECO:0000313" key="2">
    <source>
        <dbReference type="Proteomes" id="UP001305647"/>
    </source>
</evidence>
<reference evidence="1" key="2">
    <citation type="submission" date="2023-05" db="EMBL/GenBank/DDBJ databases">
        <authorList>
            <consortium name="Lawrence Berkeley National Laboratory"/>
            <person name="Steindorff A."/>
            <person name="Hensen N."/>
            <person name="Bonometti L."/>
            <person name="Westerberg I."/>
            <person name="Brannstrom I.O."/>
            <person name="Guillou S."/>
            <person name="Cros-Aarteil S."/>
            <person name="Calhoun S."/>
            <person name="Haridas S."/>
            <person name="Kuo A."/>
            <person name="Mondo S."/>
            <person name="Pangilinan J."/>
            <person name="Riley R."/>
            <person name="Labutti K."/>
            <person name="Andreopoulos B."/>
            <person name="Lipzen A."/>
            <person name="Chen C."/>
            <person name="Yanf M."/>
            <person name="Daum C."/>
            <person name="Ng V."/>
            <person name="Clum A."/>
            <person name="Ohm R."/>
            <person name="Martin F."/>
            <person name="Silar P."/>
            <person name="Natvig D."/>
            <person name="Lalanne C."/>
            <person name="Gautier V."/>
            <person name="Ament-Velasquez S.L."/>
            <person name="Kruys A."/>
            <person name="Hutchinson M.I."/>
            <person name="Powell A.J."/>
            <person name="Barry K."/>
            <person name="Miller A.N."/>
            <person name="Grigoriev I.V."/>
            <person name="Debuchy R."/>
            <person name="Gladieux P."/>
            <person name="Thoren M.H."/>
            <person name="Johannesson H."/>
        </authorList>
    </citation>
    <scope>NUCLEOTIDE SEQUENCE</scope>
    <source>
        <strain evidence="1">CBS 757.83</strain>
    </source>
</reference>
<keyword evidence="2" id="KW-1185">Reference proteome</keyword>
<sequence>MAPNLDTLPVETLSLVLGHFCLHCSKEHGYESPHGYFRCRQNGEEQQADQPSWYSRDYRHTLYSVCLVSKRLASVAQALLHYEFVPGYGDAWRSDQFSWDGRLESFLRTVAARKDLAELMKRIFEHPHLLRAVTEEEAQLTLDEVLGTAPAGPAAGNAQLLSEYLDAFDLLREPRVSFPGPQRHPGWKLVGVLLASAPNLERLSLQVEGTGCVPAAAFSALRGLSVSSAGAVLSQLKTLDFCPRSAWWVFHAKHHATGILEAAATGKSEGSSSLSTLNLHMCGGIGQVKLQGLGSVQALRITLGRLYNGDLSVLLNSCRGGSGLKSFYYEARSPRVWVGHVEGSCNCNAHSSSQFSSLPNQYIPTKTTLAHTFG</sequence>
<proteinExistence type="predicted"/>
<reference evidence="1" key="1">
    <citation type="journal article" date="2023" name="Mol. Phylogenet. Evol.">
        <title>Genome-scale phylogeny and comparative genomics of the fungal order Sordariales.</title>
        <authorList>
            <person name="Hensen N."/>
            <person name="Bonometti L."/>
            <person name="Westerberg I."/>
            <person name="Brannstrom I.O."/>
            <person name="Guillou S."/>
            <person name="Cros-Aarteil S."/>
            <person name="Calhoun S."/>
            <person name="Haridas S."/>
            <person name="Kuo A."/>
            <person name="Mondo S."/>
            <person name="Pangilinan J."/>
            <person name="Riley R."/>
            <person name="LaButti K."/>
            <person name="Andreopoulos B."/>
            <person name="Lipzen A."/>
            <person name="Chen C."/>
            <person name="Yan M."/>
            <person name="Daum C."/>
            <person name="Ng V."/>
            <person name="Clum A."/>
            <person name="Steindorff A."/>
            <person name="Ohm R.A."/>
            <person name="Martin F."/>
            <person name="Silar P."/>
            <person name="Natvig D.O."/>
            <person name="Lalanne C."/>
            <person name="Gautier V."/>
            <person name="Ament-Velasquez S.L."/>
            <person name="Kruys A."/>
            <person name="Hutchinson M.I."/>
            <person name="Powell A.J."/>
            <person name="Barry K."/>
            <person name="Miller A.N."/>
            <person name="Grigoriev I.V."/>
            <person name="Debuchy R."/>
            <person name="Gladieux P."/>
            <person name="Hiltunen Thoren M."/>
            <person name="Johannesson H."/>
        </authorList>
    </citation>
    <scope>NUCLEOTIDE SEQUENCE</scope>
    <source>
        <strain evidence="1">CBS 757.83</strain>
    </source>
</reference>
<accession>A0AAN6T6C9</accession>
<name>A0AAN6T6C9_9PEZI</name>
<dbReference type="AlphaFoldDB" id="A0AAN6T6C9"/>
<dbReference type="EMBL" id="MU863624">
    <property type="protein sequence ID" value="KAK4106453.1"/>
    <property type="molecule type" value="Genomic_DNA"/>
</dbReference>
<organism evidence="1 2">
    <name type="scientific">Parathielavia hyrcaniae</name>
    <dbReference type="NCBI Taxonomy" id="113614"/>
    <lineage>
        <taxon>Eukaryota</taxon>
        <taxon>Fungi</taxon>
        <taxon>Dikarya</taxon>
        <taxon>Ascomycota</taxon>
        <taxon>Pezizomycotina</taxon>
        <taxon>Sordariomycetes</taxon>
        <taxon>Sordariomycetidae</taxon>
        <taxon>Sordariales</taxon>
        <taxon>Chaetomiaceae</taxon>
        <taxon>Parathielavia</taxon>
    </lineage>
</organism>
<protein>
    <submittedName>
        <fullName evidence="1">Uncharacterized protein</fullName>
    </submittedName>
</protein>